<evidence type="ECO:0000313" key="2">
    <source>
        <dbReference type="EMBL" id="MBC9786129.1"/>
    </source>
</evidence>
<reference evidence="2 3" key="1">
    <citation type="submission" date="2020-07" db="EMBL/GenBank/DDBJ databases">
        <title>Draft whole-genome sequence of Heliobacterium chlorum DSM 3682, type strain.</title>
        <authorList>
            <person name="Kyndt J.A."/>
            <person name="Meyer T.E."/>
            <person name="Imhoff J.F."/>
        </authorList>
    </citation>
    <scope>NUCLEOTIDE SEQUENCE [LARGE SCALE GENOMIC DNA]</scope>
    <source>
        <strain evidence="2 3">DSM 3682</strain>
    </source>
</reference>
<name>A0ABR7T8A0_HELCL</name>
<dbReference type="RefSeq" id="WP_188041556.1">
    <property type="nucleotide sequence ID" value="NZ_JACVHF010000026.1"/>
</dbReference>
<dbReference type="Proteomes" id="UP000617402">
    <property type="component" value="Unassembled WGS sequence"/>
</dbReference>
<evidence type="ECO:0000256" key="1">
    <source>
        <dbReference type="SAM" id="Phobius"/>
    </source>
</evidence>
<dbReference type="EMBL" id="JACVHF010000026">
    <property type="protein sequence ID" value="MBC9786129.1"/>
    <property type="molecule type" value="Genomic_DNA"/>
</dbReference>
<proteinExistence type="predicted"/>
<feature type="transmembrane region" description="Helical" evidence="1">
    <location>
        <begin position="151"/>
        <end position="169"/>
    </location>
</feature>
<keyword evidence="1" id="KW-1133">Transmembrane helix</keyword>
<organism evidence="2 3">
    <name type="scientific">Heliobacterium chlorum</name>
    <dbReference type="NCBI Taxonomy" id="2698"/>
    <lineage>
        <taxon>Bacteria</taxon>
        <taxon>Bacillati</taxon>
        <taxon>Bacillota</taxon>
        <taxon>Clostridia</taxon>
        <taxon>Eubacteriales</taxon>
        <taxon>Heliobacteriaceae</taxon>
        <taxon>Heliobacterium</taxon>
    </lineage>
</organism>
<feature type="transmembrane region" description="Helical" evidence="1">
    <location>
        <begin position="60"/>
        <end position="83"/>
    </location>
</feature>
<dbReference type="InterPro" id="IPR048147">
    <property type="entry name" value="CBO0543-like"/>
</dbReference>
<comment type="caution">
    <text evidence="2">The sequence shown here is derived from an EMBL/GenBank/DDBJ whole genome shotgun (WGS) entry which is preliminary data.</text>
</comment>
<evidence type="ECO:0000313" key="3">
    <source>
        <dbReference type="Proteomes" id="UP000617402"/>
    </source>
</evidence>
<feature type="transmembrane region" description="Helical" evidence="1">
    <location>
        <begin position="29"/>
        <end position="48"/>
    </location>
</feature>
<dbReference type="NCBIfam" id="NF041644">
    <property type="entry name" value="CBO0543_fam"/>
    <property type="match status" value="1"/>
</dbReference>
<keyword evidence="1" id="KW-0472">Membrane</keyword>
<gene>
    <name evidence="2" type="ORF">H1S01_16805</name>
</gene>
<feature type="transmembrane region" description="Helical" evidence="1">
    <location>
        <begin position="95"/>
        <end position="113"/>
    </location>
</feature>
<sequence length="205" mass="23568">MTYNDQLQAQVNLWHVNLSRWLSEELFSVSWWFLVGLTVISYIAWWLIVDKKSLRNILLFGSFIAVSNTVFDLSLVVMGLWGYKTKMMPTIPTLFPFDFTVIPLLAMTIYQFFPTWGKYFIGIAVTKGLFAFGAIPLLIRLQIMELHGIGLIYVYAVMLAIPLASKFVIERVIHAEHSAEAIKDKRELPFLTPVPAKRPHENDED</sequence>
<feature type="transmembrane region" description="Helical" evidence="1">
    <location>
        <begin position="119"/>
        <end position="139"/>
    </location>
</feature>
<keyword evidence="1" id="KW-0812">Transmembrane</keyword>
<protein>
    <submittedName>
        <fullName evidence="2">Uncharacterized protein</fullName>
    </submittedName>
</protein>
<keyword evidence="3" id="KW-1185">Reference proteome</keyword>
<accession>A0ABR7T8A0</accession>